<protein>
    <recommendedName>
        <fullName evidence="4">Retrotransposon Copia-like N-terminal domain-containing protein</fullName>
    </recommendedName>
</protein>
<dbReference type="Proteomes" id="UP000275078">
    <property type="component" value="Unassembled WGS sequence"/>
</dbReference>
<feature type="non-terminal residue" evidence="2">
    <location>
        <position position="241"/>
    </location>
</feature>
<evidence type="ECO:0000313" key="3">
    <source>
        <dbReference type="Proteomes" id="UP000275078"/>
    </source>
</evidence>
<organism evidence="2 3">
    <name type="scientific">Ascobolus immersus RN42</name>
    <dbReference type="NCBI Taxonomy" id="1160509"/>
    <lineage>
        <taxon>Eukaryota</taxon>
        <taxon>Fungi</taxon>
        <taxon>Dikarya</taxon>
        <taxon>Ascomycota</taxon>
        <taxon>Pezizomycotina</taxon>
        <taxon>Pezizomycetes</taxon>
        <taxon>Pezizales</taxon>
        <taxon>Ascobolaceae</taxon>
        <taxon>Ascobolus</taxon>
    </lineage>
</organism>
<dbReference type="AlphaFoldDB" id="A0A3N4H9S5"/>
<keyword evidence="1" id="KW-0175">Coiled coil</keyword>
<sequence>MPKDVDLSASHPTIQQLESHNYRPWAQELSIYLDGKGLLGVVTGTKKKPQVPEEMADWDLLTQAQKLDFARLRNRHGPPIVTGGVPIPNTNPVQHTPIVINDDELDELADTYDKVQKRNEKKLDTATADLEAYESKMAKAKSIIFQSVHRNLRQDIKDLDAPKMWAHLQKTYDKQDKVMKKELHDRLKKPLEWGSNPDEWFSGWAAAATQLKELGYTATDDEWVDDLLDCMSKEELGSYLE</sequence>
<reference evidence="2 3" key="1">
    <citation type="journal article" date="2018" name="Nat. Ecol. Evol.">
        <title>Pezizomycetes genomes reveal the molecular basis of ectomycorrhizal truffle lifestyle.</title>
        <authorList>
            <person name="Murat C."/>
            <person name="Payen T."/>
            <person name="Noel B."/>
            <person name="Kuo A."/>
            <person name="Morin E."/>
            <person name="Chen J."/>
            <person name="Kohler A."/>
            <person name="Krizsan K."/>
            <person name="Balestrini R."/>
            <person name="Da Silva C."/>
            <person name="Montanini B."/>
            <person name="Hainaut M."/>
            <person name="Levati E."/>
            <person name="Barry K.W."/>
            <person name="Belfiori B."/>
            <person name="Cichocki N."/>
            <person name="Clum A."/>
            <person name="Dockter R.B."/>
            <person name="Fauchery L."/>
            <person name="Guy J."/>
            <person name="Iotti M."/>
            <person name="Le Tacon F."/>
            <person name="Lindquist E.A."/>
            <person name="Lipzen A."/>
            <person name="Malagnac F."/>
            <person name="Mello A."/>
            <person name="Molinier V."/>
            <person name="Miyauchi S."/>
            <person name="Poulain J."/>
            <person name="Riccioni C."/>
            <person name="Rubini A."/>
            <person name="Sitrit Y."/>
            <person name="Splivallo R."/>
            <person name="Traeger S."/>
            <person name="Wang M."/>
            <person name="Zifcakova L."/>
            <person name="Wipf D."/>
            <person name="Zambonelli A."/>
            <person name="Paolocci F."/>
            <person name="Nowrousian M."/>
            <person name="Ottonello S."/>
            <person name="Baldrian P."/>
            <person name="Spatafora J.W."/>
            <person name="Henrissat B."/>
            <person name="Nagy L.G."/>
            <person name="Aury J.M."/>
            <person name="Wincker P."/>
            <person name="Grigoriev I.V."/>
            <person name="Bonfante P."/>
            <person name="Martin F.M."/>
        </authorList>
    </citation>
    <scope>NUCLEOTIDE SEQUENCE [LARGE SCALE GENOMIC DNA]</scope>
    <source>
        <strain evidence="2 3">RN42</strain>
    </source>
</reference>
<name>A0A3N4H9S5_ASCIM</name>
<accession>A0A3N4H9S5</accession>
<feature type="coiled-coil region" evidence="1">
    <location>
        <begin position="105"/>
        <end position="143"/>
    </location>
</feature>
<gene>
    <name evidence="2" type="ORF">BJ508DRAFT_315677</name>
</gene>
<evidence type="ECO:0000256" key="1">
    <source>
        <dbReference type="SAM" id="Coils"/>
    </source>
</evidence>
<evidence type="ECO:0000313" key="2">
    <source>
        <dbReference type="EMBL" id="RPA71363.1"/>
    </source>
</evidence>
<dbReference type="EMBL" id="ML119938">
    <property type="protein sequence ID" value="RPA71363.1"/>
    <property type="molecule type" value="Genomic_DNA"/>
</dbReference>
<proteinExistence type="predicted"/>
<evidence type="ECO:0008006" key="4">
    <source>
        <dbReference type="Google" id="ProtNLM"/>
    </source>
</evidence>
<keyword evidence="3" id="KW-1185">Reference proteome</keyword>